<dbReference type="RefSeq" id="WP_009396377.1">
    <property type="nucleotide sequence ID" value="NZ_AMWJ02000002.1"/>
</dbReference>
<gene>
    <name evidence="1" type="ORF">CSV86_014890</name>
</gene>
<dbReference type="OrthoDB" id="7008216at2"/>
<keyword evidence="2" id="KW-1185">Reference proteome</keyword>
<evidence type="ECO:0000313" key="2">
    <source>
        <dbReference type="Proteomes" id="UP000010448"/>
    </source>
</evidence>
<dbReference type="AlphaFoldDB" id="L1M513"/>
<proteinExistence type="predicted"/>
<protein>
    <submittedName>
        <fullName evidence="1">Uncharacterized protein</fullName>
    </submittedName>
</protein>
<name>L1M513_9PSED</name>
<evidence type="ECO:0000313" key="1">
    <source>
        <dbReference type="EMBL" id="NNJ16413.1"/>
    </source>
</evidence>
<dbReference type="EMBL" id="AMWJ02000002">
    <property type="protein sequence ID" value="NNJ16413.1"/>
    <property type="molecule type" value="Genomic_DNA"/>
</dbReference>
<comment type="caution">
    <text evidence="1">The sequence shown here is derived from an EMBL/GenBank/DDBJ whole genome shotgun (WGS) entry which is preliminary data.</text>
</comment>
<reference evidence="1 2" key="1">
    <citation type="journal article" date="2013" name="Genome Announc.">
        <title>Genome Sequence of Naphthalene-Degrading Soil Bacterium Pseudomonas putida CSV86.</title>
        <authorList>
            <person name="Phale P.S."/>
            <person name="Paliwal V."/>
            <person name="Raju S.C."/>
            <person name="Modak A."/>
            <person name="Purohit H.J."/>
        </authorList>
    </citation>
    <scope>NUCLEOTIDE SEQUENCE [LARGE SCALE GENOMIC DNA]</scope>
    <source>
        <strain evidence="1 2">CSV86</strain>
    </source>
</reference>
<organism evidence="1 2">
    <name type="scientific">Pseudomonas bharatica CSV86</name>
    <dbReference type="NCBI Taxonomy" id="1005395"/>
    <lineage>
        <taxon>Bacteria</taxon>
        <taxon>Pseudomonadati</taxon>
        <taxon>Pseudomonadota</taxon>
        <taxon>Gammaproteobacteria</taxon>
        <taxon>Pseudomonadales</taxon>
        <taxon>Pseudomonadaceae</taxon>
        <taxon>Pseudomonas</taxon>
        <taxon>Pseudomonas bharatica</taxon>
    </lineage>
</organism>
<accession>L1M513</accession>
<sequence>MSATTRFHETANDALVEISRHLPPGAKLALVIYTAGSPELDIVLKDQGLDPDEVVGTLRRRGGLSLDGDNAYKSSLCDVIVGSLACGKQNNNPPPAGHWCEQFWEIGRAEGEQQAHLLAELTQARDQRDALLSAAVEALSVIERIKPAGNGNGTQVRLAAAIDKAKA</sequence>
<dbReference type="Proteomes" id="UP000010448">
    <property type="component" value="Unassembled WGS sequence"/>
</dbReference>